<protein>
    <submittedName>
        <fullName evidence="1">Uncharacterized protein</fullName>
    </submittedName>
</protein>
<name>A0A0F9AQC6_9ZZZZ</name>
<organism evidence="1">
    <name type="scientific">marine sediment metagenome</name>
    <dbReference type="NCBI Taxonomy" id="412755"/>
    <lineage>
        <taxon>unclassified sequences</taxon>
        <taxon>metagenomes</taxon>
        <taxon>ecological metagenomes</taxon>
    </lineage>
</organism>
<accession>A0A0F9AQC6</accession>
<dbReference type="EMBL" id="LAZR01041525">
    <property type="protein sequence ID" value="KKL11764.1"/>
    <property type="molecule type" value="Genomic_DNA"/>
</dbReference>
<dbReference type="AlphaFoldDB" id="A0A0F9AQC6"/>
<proteinExistence type="predicted"/>
<comment type="caution">
    <text evidence="1">The sequence shown here is derived from an EMBL/GenBank/DDBJ whole genome shotgun (WGS) entry which is preliminary data.</text>
</comment>
<sequence>MASEVFEFIDCPTINIAYQANGLVTVSFTVVSTEQVPGVNPPRVYTELTFGGVDFKGFLTEVTSGIIPASIPTVFEHRLTLIATGCANDCPRGTTP</sequence>
<evidence type="ECO:0000313" key="1">
    <source>
        <dbReference type="EMBL" id="KKL11764.1"/>
    </source>
</evidence>
<reference evidence="1" key="1">
    <citation type="journal article" date="2015" name="Nature">
        <title>Complex archaea that bridge the gap between prokaryotes and eukaryotes.</title>
        <authorList>
            <person name="Spang A."/>
            <person name="Saw J.H."/>
            <person name="Jorgensen S.L."/>
            <person name="Zaremba-Niedzwiedzka K."/>
            <person name="Martijn J."/>
            <person name="Lind A.E."/>
            <person name="van Eijk R."/>
            <person name="Schleper C."/>
            <person name="Guy L."/>
            <person name="Ettema T.J."/>
        </authorList>
    </citation>
    <scope>NUCLEOTIDE SEQUENCE</scope>
</reference>
<gene>
    <name evidence="1" type="ORF">LCGC14_2542520</name>
</gene>